<feature type="domain" description="RCC1-like" evidence="4">
    <location>
        <begin position="5"/>
        <end position="395"/>
    </location>
</feature>
<accession>A0A3M6VIQ8</accession>
<dbReference type="PROSITE" id="PS00626">
    <property type="entry name" value="RCC1_2"/>
    <property type="match status" value="2"/>
</dbReference>
<dbReference type="EMBL" id="QLLG01000211">
    <property type="protein sequence ID" value="RMX66237.1"/>
    <property type="molecule type" value="Genomic_DNA"/>
</dbReference>
<feature type="repeat" description="RCC1" evidence="2">
    <location>
        <begin position="56"/>
        <end position="113"/>
    </location>
</feature>
<dbReference type="AlphaFoldDB" id="A0A3M6VIQ8"/>
<feature type="repeat" description="RCC1" evidence="2">
    <location>
        <begin position="296"/>
        <end position="345"/>
    </location>
</feature>
<feature type="repeat" description="RCC1" evidence="2">
    <location>
        <begin position="177"/>
        <end position="229"/>
    </location>
</feature>
<evidence type="ECO:0000313" key="6">
    <source>
        <dbReference type="Proteomes" id="UP000282087"/>
    </source>
</evidence>
<evidence type="ECO:0000256" key="3">
    <source>
        <dbReference type="SAM" id="MobiDB-lite"/>
    </source>
</evidence>
<name>A0A3M6VIQ8_9STRA</name>
<dbReference type="Proteomes" id="UP000282087">
    <property type="component" value="Unassembled WGS sequence"/>
</dbReference>
<dbReference type="InterPro" id="IPR009091">
    <property type="entry name" value="RCC1/BLIP-II"/>
</dbReference>
<dbReference type="PANTHER" id="PTHR22870:SF408">
    <property type="entry name" value="OS09G0560450 PROTEIN"/>
    <property type="match status" value="1"/>
</dbReference>
<evidence type="ECO:0000259" key="4">
    <source>
        <dbReference type="Pfam" id="PF25390"/>
    </source>
</evidence>
<feature type="region of interest" description="Disordered" evidence="3">
    <location>
        <begin position="121"/>
        <end position="142"/>
    </location>
</feature>
<reference evidence="5 6" key="1">
    <citation type="submission" date="2018-06" db="EMBL/GenBank/DDBJ databases">
        <title>Comparative genomics of downy mildews reveals potential adaptations to biotrophy.</title>
        <authorList>
            <person name="Fletcher K."/>
            <person name="Klosterman S.J."/>
            <person name="Derevnina L."/>
            <person name="Martin F."/>
            <person name="Koike S."/>
            <person name="Reyes Chin-Wo S."/>
            <person name="Mou B."/>
            <person name="Michelmore R."/>
        </authorList>
    </citation>
    <scope>NUCLEOTIDE SEQUENCE [LARGE SCALE GENOMIC DNA]</scope>
    <source>
        <strain evidence="5 6">R14</strain>
    </source>
</reference>
<dbReference type="InterPro" id="IPR051210">
    <property type="entry name" value="Ub_ligase/GEF_domain"/>
</dbReference>
<feature type="compositionally biased region" description="Basic and acidic residues" evidence="3">
    <location>
        <begin position="129"/>
        <end position="139"/>
    </location>
</feature>
<feature type="repeat" description="RCC1" evidence="2">
    <location>
        <begin position="121"/>
        <end position="176"/>
    </location>
</feature>
<dbReference type="STRING" id="542832.A0A3M6VIQ8"/>
<dbReference type="InterPro" id="IPR000408">
    <property type="entry name" value="Reg_chr_condens"/>
</dbReference>
<dbReference type="PROSITE" id="PS50012">
    <property type="entry name" value="RCC1_3"/>
    <property type="match status" value="7"/>
</dbReference>
<dbReference type="PANTHER" id="PTHR22870">
    <property type="entry name" value="REGULATOR OF CHROMOSOME CONDENSATION"/>
    <property type="match status" value="1"/>
</dbReference>
<sequence length="405" mass="43431">MEKRLYVWGSGGSGQLGLGTLDDYTLPQCWNTSPLSVQMESITSGGCHSAGIHSDGRLFLWGSDDRGQLGRIASKRGQNCVTVPGQHVKCIPDKSKAKLVACGWWNTLAVVASESDDNHEDQVFSWGSNDHHQLGRNESSDSNEALGSAQIVYLPQRLQVASIACGWKHSLLATTVGDVFAWGSGRHGQLGLGSDTLVASIPQRIHALKDMAVSNVFCGWEHSVFRSSSGEVFTCGNNRHGQLGVPEIVASARSEIRKQVNGLPVRVPDLGNSSEGLCTMQISCGWHYVLCLTERGDLVTWGKGSHGQLGLGQFENATEPTKIVFPHSVRQIACGSEHSMVVTQSGDLYTCGWGEHGNLGHGDNTNRASLTKVAFFNNNNQEVISVVAGGAVSLAITSTRHPSKN</sequence>
<proteinExistence type="predicted"/>
<protein>
    <recommendedName>
        <fullName evidence="4">RCC1-like domain-containing protein</fullName>
    </recommendedName>
</protein>
<gene>
    <name evidence="5" type="ORF">DD238_004203</name>
</gene>
<evidence type="ECO:0000256" key="1">
    <source>
        <dbReference type="ARBA" id="ARBA00022737"/>
    </source>
</evidence>
<feature type="repeat" description="RCC1" evidence="2">
    <location>
        <begin position="3"/>
        <end position="55"/>
    </location>
</feature>
<dbReference type="PRINTS" id="PR00633">
    <property type="entry name" value="RCCNDNSATION"/>
</dbReference>
<dbReference type="Pfam" id="PF25390">
    <property type="entry name" value="WD40_RLD"/>
    <property type="match status" value="1"/>
</dbReference>
<dbReference type="InterPro" id="IPR058923">
    <property type="entry name" value="RCC1-like_dom"/>
</dbReference>
<dbReference type="SUPFAM" id="SSF50965">
    <property type="entry name" value="Galactose oxidase, central domain"/>
    <property type="match status" value="1"/>
</dbReference>
<keyword evidence="1" id="KW-0677">Repeat</keyword>
<dbReference type="SUPFAM" id="SSF50985">
    <property type="entry name" value="RCC1/BLIP-II"/>
    <property type="match status" value="1"/>
</dbReference>
<feature type="repeat" description="RCC1" evidence="2">
    <location>
        <begin position="346"/>
        <end position="399"/>
    </location>
</feature>
<dbReference type="InterPro" id="IPR011043">
    <property type="entry name" value="Gal_Oxase/kelch_b-propeller"/>
</dbReference>
<evidence type="ECO:0000256" key="2">
    <source>
        <dbReference type="PROSITE-ProRule" id="PRU00235"/>
    </source>
</evidence>
<feature type="repeat" description="RCC1" evidence="2">
    <location>
        <begin position="230"/>
        <end position="295"/>
    </location>
</feature>
<keyword evidence="6" id="KW-1185">Reference proteome</keyword>
<organism evidence="5 6">
    <name type="scientific">Peronospora effusa</name>
    <dbReference type="NCBI Taxonomy" id="542832"/>
    <lineage>
        <taxon>Eukaryota</taxon>
        <taxon>Sar</taxon>
        <taxon>Stramenopiles</taxon>
        <taxon>Oomycota</taxon>
        <taxon>Peronosporomycetes</taxon>
        <taxon>Peronosporales</taxon>
        <taxon>Peronosporaceae</taxon>
        <taxon>Peronospora</taxon>
    </lineage>
</organism>
<comment type="caution">
    <text evidence="5">The sequence shown here is derived from an EMBL/GenBank/DDBJ whole genome shotgun (WGS) entry which is preliminary data.</text>
</comment>
<dbReference type="OrthoDB" id="5370059at2759"/>
<evidence type="ECO:0000313" key="5">
    <source>
        <dbReference type="EMBL" id="RMX66237.1"/>
    </source>
</evidence>
<dbReference type="VEuPathDB" id="FungiDB:DD237_001991"/>
<dbReference type="Gene3D" id="2.130.10.30">
    <property type="entry name" value="Regulator of chromosome condensation 1/beta-lactamase-inhibitor protein II"/>
    <property type="match status" value="2"/>
</dbReference>